<proteinExistence type="inferred from homology"/>
<protein>
    <recommendedName>
        <fullName evidence="12">O-fucosyltransferase family protein</fullName>
    </recommendedName>
</protein>
<evidence type="ECO:0000256" key="13">
    <source>
        <dbReference type="SAM" id="MobiDB-lite"/>
    </source>
</evidence>
<gene>
    <name evidence="15" type="ORF">F8388_008093</name>
</gene>
<dbReference type="PANTHER" id="PTHR31933:SF4">
    <property type="entry name" value="O-FUCOSYLTRANSFERASE 8"/>
    <property type="match status" value="1"/>
</dbReference>
<evidence type="ECO:0000256" key="8">
    <source>
        <dbReference type="ARBA" id="ARBA00023136"/>
    </source>
</evidence>
<dbReference type="EMBL" id="JAATIP010000266">
    <property type="protein sequence ID" value="KAF4355396.1"/>
    <property type="molecule type" value="Genomic_DNA"/>
</dbReference>
<dbReference type="InterPro" id="IPR019378">
    <property type="entry name" value="GDP-Fuc_O-FucTrfase"/>
</dbReference>
<evidence type="ECO:0000313" key="16">
    <source>
        <dbReference type="Proteomes" id="UP000525078"/>
    </source>
</evidence>
<comment type="pathway">
    <text evidence="2">Glycan metabolism.</text>
</comment>
<dbReference type="Pfam" id="PF10250">
    <property type="entry name" value="O-FucT"/>
    <property type="match status" value="1"/>
</dbReference>
<organism evidence="15 16">
    <name type="scientific">Cannabis sativa</name>
    <name type="common">Hemp</name>
    <name type="synonym">Marijuana</name>
    <dbReference type="NCBI Taxonomy" id="3483"/>
    <lineage>
        <taxon>Eukaryota</taxon>
        <taxon>Viridiplantae</taxon>
        <taxon>Streptophyta</taxon>
        <taxon>Embryophyta</taxon>
        <taxon>Tracheophyta</taxon>
        <taxon>Spermatophyta</taxon>
        <taxon>Magnoliopsida</taxon>
        <taxon>eudicotyledons</taxon>
        <taxon>Gunneridae</taxon>
        <taxon>Pentapetalae</taxon>
        <taxon>rosids</taxon>
        <taxon>fabids</taxon>
        <taxon>Rosales</taxon>
        <taxon>Cannabaceae</taxon>
        <taxon>Cannabis</taxon>
    </lineage>
</organism>
<comment type="subcellular location">
    <subcellularLocation>
        <location evidence="1">Membrane</location>
        <topology evidence="1">Single-pass membrane protein</topology>
    </subcellularLocation>
</comment>
<sequence>MGKQGSPRSPRPEAGNESPLGRRMSGVDYYWSPKPEKFYGYKNDFGKYGKGHFVGKRHIWIRKHLKPIALMFVFMGFLFLLDSVMISISDSMNAQRISTDQRKSSGLKEENRVVYEGKNTSPIHMYDRLLNMASSVLIENEFKQEPSNLWEEPYQQAAAWKPCADKNVSTSLGRPKKNNGYILVSANGGLNQQRVAICNAVAVASLLNATLVIPRFLYSSVWKDPSQFGDIYQENHFIDIMKDGVDIVKELPPDLKSVDIEAIGSLITDEDLVKEAKPADYLKIVLPLLLRNRVVHLLGFGNRLGFDPLPLELQKLRCKCNFHALKFSPKIQKVGSLLVRRIRKYDAARSLLDKQLLGNFLPFGNTKIREDNSTVSGHSKYLALHLRFEVDMVAYSFCDFGGGERERRELQAYRKIHFPLLMERLKNSKHISPVELRKLGRCPLTPEEAALVLAGIGFKRGTYIYLAGSQIYGGEPKMNPFTSLYPNLLAALDFIACATSDVFAMTDSGSQLSSLVSGFRTYYGNGDAPTLRPNKKRIAAILSENYTIEWKSFEERVKKMIEEGQRVRVRGLGRSIYRQPRCPECMCKTN</sequence>
<comment type="caution">
    <text evidence="15">The sequence shown here is derived from an EMBL/GenBank/DDBJ whole genome shotgun (WGS) entry which is preliminary data.</text>
</comment>
<dbReference type="PANTHER" id="PTHR31933">
    <property type="entry name" value="O-FUCOSYLTRANSFERASE 2-RELATED"/>
    <property type="match status" value="1"/>
</dbReference>
<evidence type="ECO:0000256" key="14">
    <source>
        <dbReference type="SAM" id="Phobius"/>
    </source>
</evidence>
<evidence type="ECO:0000256" key="1">
    <source>
        <dbReference type="ARBA" id="ARBA00004167"/>
    </source>
</evidence>
<dbReference type="AlphaFoldDB" id="A0A7J6EAM2"/>
<accession>A0A7J6EAM2</accession>
<dbReference type="GO" id="GO:0006004">
    <property type="term" value="P:fucose metabolic process"/>
    <property type="evidence" value="ECO:0007669"/>
    <property type="project" value="UniProtKB-KW"/>
</dbReference>
<dbReference type="GO" id="GO:0016020">
    <property type="term" value="C:membrane"/>
    <property type="evidence" value="ECO:0007669"/>
    <property type="project" value="UniProtKB-SubCell"/>
</dbReference>
<evidence type="ECO:0000256" key="5">
    <source>
        <dbReference type="ARBA" id="ARBA00022679"/>
    </source>
</evidence>
<keyword evidence="9" id="KW-0325">Glycoprotein</keyword>
<reference evidence="15 16" key="1">
    <citation type="journal article" date="2020" name="bioRxiv">
        <title>Sequence and annotation of 42 cannabis genomes reveals extensive copy number variation in cannabinoid synthesis and pathogen resistance genes.</title>
        <authorList>
            <person name="Mckernan K.J."/>
            <person name="Helbert Y."/>
            <person name="Kane L.T."/>
            <person name="Ebling H."/>
            <person name="Zhang L."/>
            <person name="Liu B."/>
            <person name="Eaton Z."/>
            <person name="Mclaughlin S."/>
            <person name="Kingan S."/>
            <person name="Baybayan P."/>
            <person name="Concepcion G."/>
            <person name="Jordan M."/>
            <person name="Riva A."/>
            <person name="Barbazuk W."/>
            <person name="Harkins T."/>
        </authorList>
    </citation>
    <scope>NUCLEOTIDE SEQUENCE [LARGE SCALE GENOMIC DNA]</scope>
    <source>
        <strain evidence="16">cv. Jamaican Lion 4</strain>
        <tissue evidence="15">Leaf</tissue>
    </source>
</reference>
<dbReference type="GO" id="GO:0016757">
    <property type="term" value="F:glycosyltransferase activity"/>
    <property type="evidence" value="ECO:0007669"/>
    <property type="project" value="UniProtKB-KW"/>
</dbReference>
<dbReference type="PIRSF" id="PIRSF009360">
    <property type="entry name" value="UCP009360"/>
    <property type="match status" value="1"/>
</dbReference>
<feature type="transmembrane region" description="Helical" evidence="14">
    <location>
        <begin position="68"/>
        <end position="88"/>
    </location>
</feature>
<feature type="region of interest" description="Disordered" evidence="13">
    <location>
        <begin position="1"/>
        <end position="21"/>
    </location>
</feature>
<keyword evidence="7 14" id="KW-1133">Transmembrane helix</keyword>
<evidence type="ECO:0000313" key="15">
    <source>
        <dbReference type="EMBL" id="KAF4355396.1"/>
    </source>
</evidence>
<keyword evidence="10" id="KW-0294">Fucose metabolism</keyword>
<keyword evidence="6 14" id="KW-0812">Transmembrane</keyword>
<evidence type="ECO:0000256" key="3">
    <source>
        <dbReference type="ARBA" id="ARBA00007737"/>
    </source>
</evidence>
<evidence type="ECO:0000256" key="9">
    <source>
        <dbReference type="ARBA" id="ARBA00023180"/>
    </source>
</evidence>
<evidence type="ECO:0000256" key="10">
    <source>
        <dbReference type="ARBA" id="ARBA00023253"/>
    </source>
</evidence>
<evidence type="ECO:0000256" key="4">
    <source>
        <dbReference type="ARBA" id="ARBA00022676"/>
    </source>
</evidence>
<evidence type="ECO:0000256" key="11">
    <source>
        <dbReference type="ARBA" id="ARBA00023277"/>
    </source>
</evidence>
<keyword evidence="4" id="KW-0328">Glycosyltransferase</keyword>
<keyword evidence="11" id="KW-0119">Carbohydrate metabolism</keyword>
<dbReference type="CDD" id="cd11299">
    <property type="entry name" value="O-FucT_plant"/>
    <property type="match status" value="1"/>
</dbReference>
<evidence type="ECO:0000256" key="6">
    <source>
        <dbReference type="ARBA" id="ARBA00022692"/>
    </source>
</evidence>
<comment type="similarity">
    <text evidence="3">Belongs to the glycosyltransferase GT106 family.</text>
</comment>
<evidence type="ECO:0000256" key="2">
    <source>
        <dbReference type="ARBA" id="ARBA00004881"/>
    </source>
</evidence>
<dbReference type="InterPro" id="IPR024709">
    <property type="entry name" value="FucosylTrfase_pln"/>
</dbReference>
<keyword evidence="5" id="KW-0808">Transferase</keyword>
<dbReference type="InterPro" id="IPR052272">
    <property type="entry name" value="GT106_glycosyltransferase"/>
</dbReference>
<evidence type="ECO:0000256" key="7">
    <source>
        <dbReference type="ARBA" id="ARBA00022989"/>
    </source>
</evidence>
<evidence type="ECO:0000256" key="12">
    <source>
        <dbReference type="ARBA" id="ARBA00030350"/>
    </source>
</evidence>
<keyword evidence="8 14" id="KW-0472">Membrane</keyword>
<name>A0A7J6EAM2_CANSA</name>
<dbReference type="Proteomes" id="UP000525078">
    <property type="component" value="Unassembled WGS sequence"/>
</dbReference>